<dbReference type="PROSITE" id="PS52038">
    <property type="entry name" value="TOPO_IB_2"/>
    <property type="match status" value="1"/>
</dbReference>
<evidence type="ECO:0000259" key="1">
    <source>
        <dbReference type="Pfam" id="PF01028"/>
    </source>
</evidence>
<name>A0A077M090_9MICO</name>
<dbReference type="RefSeq" id="WP_048550382.1">
    <property type="nucleotide sequence ID" value="NZ_HF570958.1"/>
</dbReference>
<gene>
    <name evidence="3" type="ORF">BN12_210007</name>
</gene>
<reference evidence="3 4" key="1">
    <citation type="journal article" date="2013" name="ISME J.">
        <title>A metabolic model for members of the genus Tetrasphaera involved in enhanced biological phosphorus removal.</title>
        <authorList>
            <person name="Kristiansen R."/>
            <person name="Nguyen H.T.T."/>
            <person name="Saunders A.M."/>
            <person name="Nielsen J.L."/>
            <person name="Wimmer R."/>
            <person name="Le V.Q."/>
            <person name="McIlroy S.J."/>
            <person name="Petrovski S."/>
            <person name="Seviour R.J."/>
            <person name="Calteau A."/>
            <person name="Nielsen K.L."/>
            <person name="Nielsen P.H."/>
        </authorList>
    </citation>
    <scope>NUCLEOTIDE SEQUENCE [LARGE SCALE GENOMIC DNA]</scope>
    <source>
        <strain evidence="3 4">T1-X7</strain>
    </source>
</reference>
<dbReference type="InterPro" id="IPR049331">
    <property type="entry name" value="Top1B_N_bact"/>
</dbReference>
<dbReference type="Proteomes" id="UP000035721">
    <property type="component" value="Unassembled WGS sequence"/>
</dbReference>
<dbReference type="Gene3D" id="3.90.15.10">
    <property type="entry name" value="Topoisomerase I, Chain A, domain 3"/>
    <property type="match status" value="1"/>
</dbReference>
<evidence type="ECO:0000313" key="3">
    <source>
        <dbReference type="EMBL" id="CCH77639.1"/>
    </source>
</evidence>
<dbReference type="InterPro" id="IPR013500">
    <property type="entry name" value="TopoI_cat_euk"/>
</dbReference>
<evidence type="ECO:0000313" key="4">
    <source>
        <dbReference type="Proteomes" id="UP000035721"/>
    </source>
</evidence>
<dbReference type="InterPro" id="IPR035447">
    <property type="entry name" value="DNA_topo_I_N_sf"/>
</dbReference>
<dbReference type="EMBL" id="CAJB01000124">
    <property type="protein sequence ID" value="CCH77639.1"/>
    <property type="molecule type" value="Genomic_DNA"/>
</dbReference>
<dbReference type="GO" id="GO:0006265">
    <property type="term" value="P:DNA topological change"/>
    <property type="evidence" value="ECO:0007669"/>
    <property type="project" value="InterPro"/>
</dbReference>
<dbReference type="GO" id="GO:0003917">
    <property type="term" value="F:DNA topoisomerase type I (single strand cut, ATP-independent) activity"/>
    <property type="evidence" value="ECO:0007669"/>
    <property type="project" value="InterPro"/>
</dbReference>
<keyword evidence="4" id="KW-1185">Reference proteome</keyword>
<dbReference type="Gene3D" id="3.30.66.10">
    <property type="entry name" value="DNA topoisomerase I domain"/>
    <property type="match status" value="1"/>
</dbReference>
<dbReference type="Pfam" id="PF21338">
    <property type="entry name" value="Top1B_N_bact"/>
    <property type="match status" value="1"/>
</dbReference>
<evidence type="ECO:0000259" key="2">
    <source>
        <dbReference type="Pfam" id="PF21338"/>
    </source>
</evidence>
<feature type="domain" description="DNA topoisomerase IB N-terminal" evidence="2">
    <location>
        <begin position="21"/>
        <end position="68"/>
    </location>
</feature>
<dbReference type="Pfam" id="PF01028">
    <property type="entry name" value="Topoisom_I"/>
    <property type="match status" value="1"/>
</dbReference>
<dbReference type="InterPro" id="IPR014711">
    <property type="entry name" value="TopoI_cat_a-hlx-sub_euk"/>
</dbReference>
<sequence length="360" mass="39534">MRLRRSVLDGPCIRRRRRGRGFGYVGPGGAVVGDADRARIEALVIPPAWTDVWICPAPNGHIQATGVDDAGRTQYLYHPAWAERRSAAKFERVRALARLLPSVRRRLAEDLAASGLDRTRVVAGALTLMDAGMFRTGGEEYAVANGSHGVATLLREHATVHRGTTAFRFPAKSAQVADIALDDPQVARLVSSLKRTRGGSDRLLRYRDDTGVWHDVTGPDLNAALKDLAGEEFTVKDLRTWAATSLAGLTLAGLDPDVSAAEHRRQQREACRRVSEQLGNTPAVARRSYVDPDVFEAHDAHRTARPSLLQTLGPEDRRRLLAGDTDAIRDRAAVERSVLRLLERESRRRGRRAGTLSAAE</sequence>
<dbReference type="InterPro" id="IPR011010">
    <property type="entry name" value="DNA_brk_join_enz"/>
</dbReference>
<proteinExistence type="predicted"/>
<dbReference type="GO" id="GO:0003677">
    <property type="term" value="F:DNA binding"/>
    <property type="evidence" value="ECO:0007669"/>
    <property type="project" value="InterPro"/>
</dbReference>
<protein>
    <submittedName>
        <fullName evidence="3">Uncharacterized protein</fullName>
    </submittedName>
</protein>
<dbReference type="AlphaFoldDB" id="A0A077M090"/>
<organism evidence="3 4">
    <name type="scientific">Nostocoides japonicum T1-X7</name>
    <dbReference type="NCBI Taxonomy" id="1194083"/>
    <lineage>
        <taxon>Bacteria</taxon>
        <taxon>Bacillati</taxon>
        <taxon>Actinomycetota</taxon>
        <taxon>Actinomycetes</taxon>
        <taxon>Micrococcales</taxon>
        <taxon>Intrasporangiaceae</taxon>
        <taxon>Nostocoides</taxon>
    </lineage>
</organism>
<accession>A0A077M090</accession>
<comment type="caution">
    <text evidence="3">The sequence shown here is derived from an EMBL/GenBank/DDBJ whole genome shotgun (WGS) entry which is preliminary data.</text>
</comment>
<dbReference type="Gene3D" id="1.10.132.120">
    <property type="match status" value="1"/>
</dbReference>
<dbReference type="STRING" id="1194083.BN12_210007"/>
<dbReference type="SUPFAM" id="SSF56349">
    <property type="entry name" value="DNA breaking-rejoining enzymes"/>
    <property type="match status" value="1"/>
</dbReference>
<feature type="domain" description="DNA topoisomerase I catalytic core eukaryotic-type" evidence="1">
    <location>
        <begin position="84"/>
        <end position="286"/>
    </location>
</feature>
<dbReference type="SUPFAM" id="SSF55869">
    <property type="entry name" value="DNA topoisomerase I domain"/>
    <property type="match status" value="1"/>
</dbReference>